<organism evidence="1 2">
    <name type="scientific">Stegodyphus mimosarum</name>
    <name type="common">African social velvet spider</name>
    <dbReference type="NCBI Taxonomy" id="407821"/>
    <lineage>
        <taxon>Eukaryota</taxon>
        <taxon>Metazoa</taxon>
        <taxon>Ecdysozoa</taxon>
        <taxon>Arthropoda</taxon>
        <taxon>Chelicerata</taxon>
        <taxon>Arachnida</taxon>
        <taxon>Araneae</taxon>
        <taxon>Araneomorphae</taxon>
        <taxon>Entelegynae</taxon>
        <taxon>Eresoidea</taxon>
        <taxon>Eresidae</taxon>
        <taxon>Stegodyphus</taxon>
    </lineage>
</organism>
<dbReference type="EMBL" id="KK113271">
    <property type="protein sequence ID" value="KFM59788.1"/>
    <property type="molecule type" value="Genomic_DNA"/>
</dbReference>
<proteinExistence type="predicted"/>
<dbReference type="AlphaFoldDB" id="A0A087T3U9"/>
<protein>
    <submittedName>
        <fullName evidence="1">Uncharacterized protein</fullName>
    </submittedName>
</protein>
<name>A0A087T3U9_STEMI</name>
<keyword evidence="2" id="KW-1185">Reference proteome</keyword>
<dbReference type="Proteomes" id="UP000054359">
    <property type="component" value="Unassembled WGS sequence"/>
</dbReference>
<feature type="non-terminal residue" evidence="1">
    <location>
        <position position="41"/>
    </location>
</feature>
<accession>A0A087T3U9</accession>
<reference evidence="1 2" key="1">
    <citation type="submission" date="2013-11" db="EMBL/GenBank/DDBJ databases">
        <title>Genome sequencing of Stegodyphus mimosarum.</title>
        <authorList>
            <person name="Bechsgaard J."/>
        </authorList>
    </citation>
    <scope>NUCLEOTIDE SEQUENCE [LARGE SCALE GENOMIC DNA]</scope>
</reference>
<gene>
    <name evidence="1" type="ORF">X975_08513</name>
</gene>
<evidence type="ECO:0000313" key="2">
    <source>
        <dbReference type="Proteomes" id="UP000054359"/>
    </source>
</evidence>
<evidence type="ECO:0000313" key="1">
    <source>
        <dbReference type="EMBL" id="KFM59788.1"/>
    </source>
</evidence>
<sequence>MLGVNIICKKRLSWEFVYQVDAVVEFRNQIRLLVLSYNKKG</sequence>